<comment type="caution">
    <text evidence="6">The sequence shown here is derived from an EMBL/GenBank/DDBJ whole genome shotgun (WGS) entry which is preliminary data.</text>
</comment>
<dbReference type="AlphaFoldDB" id="A0A257LVV6"/>
<name>A0A257LVV6_UNCW3</name>
<dbReference type="EC" id="2.1.2.11" evidence="3"/>
<keyword evidence="4" id="KW-0566">Pantothenate biosynthesis</keyword>
<keyword evidence="5" id="KW-0808">Transferase</keyword>
<dbReference type="InterPro" id="IPR040442">
    <property type="entry name" value="Pyrv_kinase-like_dom_sf"/>
</dbReference>
<dbReference type="EMBL" id="NMUJ01000003">
    <property type="protein sequence ID" value="OYV03570.1"/>
    <property type="molecule type" value="Genomic_DNA"/>
</dbReference>
<evidence type="ECO:0000256" key="5">
    <source>
        <dbReference type="ARBA" id="ARBA00022679"/>
    </source>
</evidence>
<dbReference type="GO" id="GO:0015940">
    <property type="term" value="P:pantothenate biosynthetic process"/>
    <property type="evidence" value="ECO:0007669"/>
    <property type="project" value="UniProtKB-KW"/>
</dbReference>
<protein>
    <recommendedName>
        <fullName evidence="3">3-methyl-2-oxobutanoate hydroxymethyltransferase</fullName>
        <ecNumber evidence="3">2.1.2.11</ecNumber>
    </recommendedName>
</protein>
<dbReference type="Proteomes" id="UP000216312">
    <property type="component" value="Unassembled WGS sequence"/>
</dbReference>
<evidence type="ECO:0000313" key="7">
    <source>
        <dbReference type="Proteomes" id="UP000216312"/>
    </source>
</evidence>
<proteinExistence type="inferred from homology"/>
<dbReference type="SUPFAM" id="SSF51621">
    <property type="entry name" value="Phosphoenolpyruvate/pyruvate domain"/>
    <property type="match status" value="1"/>
</dbReference>
<dbReference type="InterPro" id="IPR003700">
    <property type="entry name" value="Pantoate_hydroxy_MeTrfase"/>
</dbReference>
<evidence type="ECO:0000313" key="6">
    <source>
        <dbReference type="EMBL" id="OYV03570.1"/>
    </source>
</evidence>
<reference evidence="7" key="1">
    <citation type="submission" date="2017-07" db="EMBL/GenBank/DDBJ databases">
        <title>Novel pathways for hydrocarbon cycling and metabolic interdependencies in hydrothermal sediment communities.</title>
        <authorList>
            <person name="Dombrowski N."/>
            <person name="Seitz K."/>
            <person name="Teske A."/>
            <person name="Baker B."/>
        </authorList>
    </citation>
    <scope>NUCLEOTIDE SEQUENCE [LARGE SCALE GENOMIC DNA]</scope>
</reference>
<dbReference type="InterPro" id="IPR015813">
    <property type="entry name" value="Pyrv/PenolPyrv_kinase-like_dom"/>
</dbReference>
<comment type="similarity">
    <text evidence="1">Belongs to the PanB family.</text>
</comment>
<evidence type="ECO:0000256" key="4">
    <source>
        <dbReference type="ARBA" id="ARBA00022655"/>
    </source>
</evidence>
<evidence type="ECO:0000256" key="2">
    <source>
        <dbReference type="ARBA" id="ARBA00011424"/>
    </source>
</evidence>
<evidence type="ECO:0000256" key="1">
    <source>
        <dbReference type="ARBA" id="ARBA00008676"/>
    </source>
</evidence>
<gene>
    <name evidence="6" type="ORF">CGW93_00560</name>
</gene>
<organism evidence="6 7">
    <name type="scientific">candidate division WOR-3 bacterium 4484_18</name>
    <dbReference type="NCBI Taxonomy" id="2020626"/>
    <lineage>
        <taxon>Bacteria</taxon>
        <taxon>Bacteria division WOR-3</taxon>
    </lineage>
</organism>
<accession>A0A257LVV6</accession>
<evidence type="ECO:0000256" key="3">
    <source>
        <dbReference type="ARBA" id="ARBA00012618"/>
    </source>
</evidence>
<comment type="subunit">
    <text evidence="2">Homodecamer; pentamer of dimers.</text>
</comment>
<dbReference type="Pfam" id="PF02548">
    <property type="entry name" value="Pantoate_transf"/>
    <property type="match status" value="1"/>
</dbReference>
<dbReference type="Gene3D" id="3.20.20.60">
    <property type="entry name" value="Phosphoenolpyruvate-binding domains"/>
    <property type="match status" value="1"/>
</dbReference>
<sequence>MVVTGDILGLTLLPKVPRFVKKYADIKSIIEAAIKQYIEEVKSGRYPDDKHSY</sequence>
<dbReference type="GO" id="GO:0003864">
    <property type="term" value="F:3-methyl-2-oxobutanoate hydroxymethyltransferase activity"/>
    <property type="evidence" value="ECO:0007669"/>
    <property type="project" value="UniProtKB-EC"/>
</dbReference>